<feature type="compositionally biased region" description="Low complexity" evidence="1">
    <location>
        <begin position="144"/>
        <end position="168"/>
    </location>
</feature>
<feature type="region of interest" description="Disordered" evidence="1">
    <location>
        <begin position="100"/>
        <end position="168"/>
    </location>
</feature>
<keyword evidence="3" id="KW-1185">Reference proteome</keyword>
<organism evidence="2 3">
    <name type="scientific">Curvularia clavata</name>
    <dbReference type="NCBI Taxonomy" id="95742"/>
    <lineage>
        <taxon>Eukaryota</taxon>
        <taxon>Fungi</taxon>
        <taxon>Dikarya</taxon>
        <taxon>Ascomycota</taxon>
        <taxon>Pezizomycotina</taxon>
        <taxon>Dothideomycetes</taxon>
        <taxon>Pleosporomycetidae</taxon>
        <taxon>Pleosporales</taxon>
        <taxon>Pleosporineae</taxon>
        <taxon>Pleosporaceae</taxon>
        <taxon>Curvularia</taxon>
    </lineage>
</organism>
<sequence length="382" mass="41582">MSTPYRPSSRLSTNSRFPSSILAQLLDEINGRTETPAASCNSEPSRTCKRYTDWTMLLPRQANVNRVRLDQGTEKRTPSVRVGGSAVAQNTGERLRAVGKAHSKKTNILPEHHGLGEEALPRPRPNLGRLTTQFPAPSHEVAQSSSEPTSSESGLSSTASYDEAPSSALTASSTNATVALSHIGSGNNIPHKRERDIDDTECQHVSKKMRLMPSSDVQDSATAKGKPKITTDPQGLVNSGNVVWGKAFPDRTMAPTSTGPPSSGHGVATDDLVSAKVLRPAMPQRESGWQRTCTTPDRPETPETPSWARSFHLVDTSGFTSEGDISIYKSLPMSQGEEDPLCEYCFRRHGLFSRVLEHGCETCGREKCLREYYWGPAVGSNY</sequence>
<accession>A0A9Q9DUA7</accession>
<evidence type="ECO:0000313" key="2">
    <source>
        <dbReference type="EMBL" id="USP79627.1"/>
    </source>
</evidence>
<feature type="compositionally biased region" description="Basic and acidic residues" evidence="1">
    <location>
        <begin position="191"/>
        <end position="204"/>
    </location>
</feature>
<name>A0A9Q9DUA7_CURCL</name>
<evidence type="ECO:0000313" key="3">
    <source>
        <dbReference type="Proteomes" id="UP001056012"/>
    </source>
</evidence>
<dbReference type="VEuPathDB" id="FungiDB:yc1106_06901"/>
<reference evidence="2" key="1">
    <citation type="submission" date="2021-12" db="EMBL/GenBank/DDBJ databases">
        <title>Curvularia clavata genome.</title>
        <authorList>
            <person name="Cao Y."/>
        </authorList>
    </citation>
    <scope>NUCLEOTIDE SEQUENCE</scope>
    <source>
        <strain evidence="2">Yc1106</strain>
    </source>
</reference>
<proteinExistence type="predicted"/>
<feature type="region of interest" description="Disordered" evidence="1">
    <location>
        <begin position="284"/>
        <end position="306"/>
    </location>
</feature>
<dbReference type="Proteomes" id="UP001056012">
    <property type="component" value="Chromosome 5"/>
</dbReference>
<feature type="compositionally biased region" description="Basic and acidic residues" evidence="1">
    <location>
        <begin position="110"/>
        <end position="121"/>
    </location>
</feature>
<dbReference type="OrthoDB" id="3688221at2759"/>
<protein>
    <submittedName>
        <fullName evidence="2">Uncharacterized protein</fullName>
    </submittedName>
</protein>
<dbReference type="AlphaFoldDB" id="A0A9Q9DUA7"/>
<gene>
    <name evidence="2" type="ORF">yc1106_06901</name>
</gene>
<feature type="region of interest" description="Disordered" evidence="1">
    <location>
        <begin position="181"/>
        <end position="240"/>
    </location>
</feature>
<evidence type="ECO:0000256" key="1">
    <source>
        <dbReference type="SAM" id="MobiDB-lite"/>
    </source>
</evidence>
<feature type="compositionally biased region" description="Polar residues" evidence="1">
    <location>
        <begin position="231"/>
        <end position="240"/>
    </location>
</feature>
<dbReference type="EMBL" id="CP089278">
    <property type="protein sequence ID" value="USP79627.1"/>
    <property type="molecule type" value="Genomic_DNA"/>
</dbReference>